<evidence type="ECO:0000313" key="4">
    <source>
        <dbReference type="Proteomes" id="UP000001554"/>
    </source>
</evidence>
<dbReference type="InterPro" id="IPR036865">
    <property type="entry name" value="CRAL-TRIO_dom_sf"/>
</dbReference>
<dbReference type="AlphaFoldDB" id="A0A9J7HSS4"/>
<feature type="region of interest" description="Disordered" evidence="1">
    <location>
        <begin position="402"/>
        <end position="435"/>
    </location>
</feature>
<dbReference type="InterPro" id="IPR011074">
    <property type="entry name" value="CRAL/TRIO_N_dom"/>
</dbReference>
<dbReference type="GO" id="GO:0005737">
    <property type="term" value="C:cytoplasm"/>
    <property type="evidence" value="ECO:0000318"/>
    <property type="project" value="GO_Central"/>
</dbReference>
<feature type="domain" description="GOLD" evidence="3">
    <location>
        <begin position="256"/>
        <end position="385"/>
    </location>
</feature>
<dbReference type="GeneID" id="118408296"/>
<dbReference type="PROSITE" id="PS50191">
    <property type="entry name" value="CRAL_TRIO"/>
    <property type="match status" value="1"/>
</dbReference>
<dbReference type="PROSITE" id="PS50866">
    <property type="entry name" value="GOLD"/>
    <property type="match status" value="1"/>
</dbReference>
<dbReference type="CDD" id="cd00170">
    <property type="entry name" value="SEC14"/>
    <property type="match status" value="1"/>
</dbReference>
<sequence>MSGRVGNLSPQQQEALDKFRINIKDVLQPHMDDIFLLKWLRARSFNLAKAEEMLRLNQEFRKKLNVDNLKKEFKVPEVLSKYFTGGLFSWDKEGCPVFYDPFGLLDVKGMLQSVQCSDIIKFKLLILEEIWEEFRAQSEKLGRPVEGLTLVIDLDQFGMRHMSKQAIDIDIQILKIFEANYPETLKAAMIIRAPRLFPVLYSLVRPFLSEDTKSKLYVCGNDWKELLLQKIDAHYLPAYWGGTATDADGDPKCRSKICFGGSIPKSYYSTSDETSVTGNLTTVTVQSGSCLTLEYDVLVPNCIIRWQFKSDHHDIKFGVYMRKRTKNSGKQGEGLKEVVPSEKHNSHKVLAEGEVLCTEAGLYVVKFDNSYSWMTSKKLRYNIELIIPSKETFQEVRGAAKEFNTDQSQDKERSQESFQEVKGAAKEFNTDQSQETFQEVKGAAKEFNTDQSQDK</sequence>
<dbReference type="KEGG" id="bfo:118408296"/>
<dbReference type="PRINTS" id="PR00180">
    <property type="entry name" value="CRETINALDHBP"/>
</dbReference>
<dbReference type="InterPro" id="IPR036598">
    <property type="entry name" value="GOLD_dom_sf"/>
</dbReference>
<dbReference type="InterPro" id="IPR001251">
    <property type="entry name" value="CRAL-TRIO_dom"/>
</dbReference>
<gene>
    <name evidence="5" type="primary">LOC118408296</name>
</gene>
<feature type="domain" description="CRAL-TRIO" evidence="2">
    <location>
        <begin position="75"/>
        <end position="248"/>
    </location>
</feature>
<evidence type="ECO:0000256" key="1">
    <source>
        <dbReference type="SAM" id="MobiDB-lite"/>
    </source>
</evidence>
<evidence type="ECO:0000259" key="3">
    <source>
        <dbReference type="PROSITE" id="PS50866"/>
    </source>
</evidence>
<accession>A0A9J7HSS4</accession>
<dbReference type="Gene3D" id="3.40.525.10">
    <property type="entry name" value="CRAL-TRIO lipid binding domain"/>
    <property type="match status" value="1"/>
</dbReference>
<proteinExistence type="predicted"/>
<dbReference type="InterPro" id="IPR009038">
    <property type="entry name" value="GOLD_dom"/>
</dbReference>
<reference evidence="5" key="1">
    <citation type="submission" date="2025-08" db="UniProtKB">
        <authorList>
            <consortium name="RefSeq"/>
        </authorList>
    </citation>
    <scope>IDENTIFICATION</scope>
    <source>
        <strain evidence="5">S238N-H82</strain>
        <tissue evidence="5">Testes</tissue>
    </source>
</reference>
<dbReference type="OrthoDB" id="1434354at2759"/>
<dbReference type="Proteomes" id="UP000001554">
    <property type="component" value="Unplaced"/>
</dbReference>
<organism evidence="4 5">
    <name type="scientific">Branchiostoma floridae</name>
    <name type="common">Florida lancelet</name>
    <name type="synonym">Amphioxus</name>
    <dbReference type="NCBI Taxonomy" id="7739"/>
    <lineage>
        <taxon>Eukaryota</taxon>
        <taxon>Metazoa</taxon>
        <taxon>Chordata</taxon>
        <taxon>Cephalochordata</taxon>
        <taxon>Leptocardii</taxon>
        <taxon>Amphioxiformes</taxon>
        <taxon>Branchiostomatidae</taxon>
        <taxon>Branchiostoma</taxon>
    </lineage>
</organism>
<dbReference type="InterPro" id="IPR036273">
    <property type="entry name" value="CRAL/TRIO_N_dom_sf"/>
</dbReference>
<dbReference type="SMART" id="SM01100">
    <property type="entry name" value="CRAL_TRIO_N"/>
    <property type="match status" value="1"/>
</dbReference>
<dbReference type="SUPFAM" id="SSF52087">
    <property type="entry name" value="CRAL/TRIO domain"/>
    <property type="match status" value="1"/>
</dbReference>
<keyword evidence="4" id="KW-1185">Reference proteome</keyword>
<dbReference type="PANTHER" id="PTHR23324:SF83">
    <property type="entry name" value="SEC14-LIKE PROTEIN 2"/>
    <property type="match status" value="1"/>
</dbReference>
<feature type="compositionally biased region" description="Basic and acidic residues" evidence="1">
    <location>
        <begin position="402"/>
        <end position="415"/>
    </location>
</feature>
<dbReference type="SUPFAM" id="SSF46938">
    <property type="entry name" value="CRAL/TRIO N-terminal domain"/>
    <property type="match status" value="1"/>
</dbReference>
<name>A0A9J7HSS4_BRAFL</name>
<dbReference type="InterPro" id="IPR058960">
    <property type="entry name" value="Ctg-1-like_C"/>
</dbReference>
<protein>
    <submittedName>
        <fullName evidence="5">SEC14-like protein 2 isoform X1</fullName>
    </submittedName>
</protein>
<dbReference type="InterPro" id="IPR051064">
    <property type="entry name" value="SEC14/CRAL-TRIO_domain"/>
</dbReference>
<dbReference type="SUPFAM" id="SSF101576">
    <property type="entry name" value="Supernatant protein factor (SPF), C-terminal domain"/>
    <property type="match status" value="1"/>
</dbReference>
<dbReference type="OMA" id="CEKAGRY"/>
<dbReference type="Pfam" id="PF25883">
    <property type="entry name" value="F28H7_8_C"/>
    <property type="match status" value="1"/>
</dbReference>
<evidence type="ECO:0000259" key="2">
    <source>
        <dbReference type="PROSITE" id="PS50191"/>
    </source>
</evidence>
<dbReference type="SMART" id="SM00516">
    <property type="entry name" value="SEC14"/>
    <property type="match status" value="1"/>
</dbReference>
<dbReference type="RefSeq" id="XP_035664876.1">
    <property type="nucleotide sequence ID" value="XM_035808983.1"/>
</dbReference>
<dbReference type="Pfam" id="PF00650">
    <property type="entry name" value="CRAL_TRIO"/>
    <property type="match status" value="1"/>
</dbReference>
<dbReference type="Gene3D" id="2.60.120.680">
    <property type="entry name" value="GOLD domain"/>
    <property type="match status" value="1"/>
</dbReference>
<evidence type="ECO:0000313" key="5">
    <source>
        <dbReference type="RefSeq" id="XP_035664876.1"/>
    </source>
</evidence>
<dbReference type="PANTHER" id="PTHR23324">
    <property type="entry name" value="SEC14 RELATED PROTEIN"/>
    <property type="match status" value="1"/>
</dbReference>